<protein>
    <submittedName>
        <fullName evidence="1">Uncharacterized protein</fullName>
    </submittedName>
</protein>
<evidence type="ECO:0000313" key="1">
    <source>
        <dbReference type="EMBL" id="GHO86596.1"/>
    </source>
</evidence>
<organism evidence="1 2">
    <name type="scientific">Dictyobacter formicarum</name>
    <dbReference type="NCBI Taxonomy" id="2778368"/>
    <lineage>
        <taxon>Bacteria</taxon>
        <taxon>Bacillati</taxon>
        <taxon>Chloroflexota</taxon>
        <taxon>Ktedonobacteria</taxon>
        <taxon>Ktedonobacterales</taxon>
        <taxon>Dictyobacteraceae</taxon>
        <taxon>Dictyobacter</taxon>
    </lineage>
</organism>
<keyword evidence="2" id="KW-1185">Reference proteome</keyword>
<sequence>MQDIAPEVLSIADACLGGLQGRSALLIGPDEQRYPYLKLLRQERMKYIYQEDTPDRVPYILPYVQLLIYLPAITRFEEQYTGVPYLTAATIARGCEGRRTPLLVFDLAPTTSVEELAGLLPAVCLYTPEDLRRILCKTAMKAS</sequence>
<accession>A0ABQ3VNC6</accession>
<proteinExistence type="predicted"/>
<dbReference type="RefSeq" id="WP_201364219.1">
    <property type="nucleotide sequence ID" value="NZ_BNJJ01000013.1"/>
</dbReference>
<dbReference type="Proteomes" id="UP000635565">
    <property type="component" value="Unassembled WGS sequence"/>
</dbReference>
<reference evidence="1 2" key="1">
    <citation type="journal article" date="2021" name="Int. J. Syst. Evol. Microbiol.">
        <title>Reticulibacter mediterranei gen. nov., sp. nov., within the new family Reticulibacteraceae fam. nov., and Ktedonospora formicarum gen. nov., sp. nov., Ktedonobacter robiniae sp. nov., Dictyobacter formicarum sp. nov. and Dictyobacter arantiisoli sp. nov., belonging to the class Ktedonobacteria.</title>
        <authorList>
            <person name="Yabe S."/>
            <person name="Zheng Y."/>
            <person name="Wang C.M."/>
            <person name="Sakai Y."/>
            <person name="Abe K."/>
            <person name="Yokota A."/>
            <person name="Donadio S."/>
            <person name="Cavaletti L."/>
            <person name="Monciardini P."/>
        </authorList>
    </citation>
    <scope>NUCLEOTIDE SEQUENCE [LARGE SCALE GENOMIC DNA]</scope>
    <source>
        <strain evidence="1 2">SOSP1-9</strain>
    </source>
</reference>
<comment type="caution">
    <text evidence="1">The sequence shown here is derived from an EMBL/GenBank/DDBJ whole genome shotgun (WGS) entry which is preliminary data.</text>
</comment>
<name>A0ABQ3VNC6_9CHLR</name>
<gene>
    <name evidence="1" type="ORF">KSZ_46020</name>
</gene>
<dbReference type="EMBL" id="BNJJ01000013">
    <property type="protein sequence ID" value="GHO86596.1"/>
    <property type="molecule type" value="Genomic_DNA"/>
</dbReference>
<evidence type="ECO:0000313" key="2">
    <source>
        <dbReference type="Proteomes" id="UP000635565"/>
    </source>
</evidence>